<organism evidence="1 2">
    <name type="scientific">Nepenthes gracilis</name>
    <name type="common">Slender pitcher plant</name>
    <dbReference type="NCBI Taxonomy" id="150966"/>
    <lineage>
        <taxon>Eukaryota</taxon>
        <taxon>Viridiplantae</taxon>
        <taxon>Streptophyta</taxon>
        <taxon>Embryophyta</taxon>
        <taxon>Tracheophyta</taxon>
        <taxon>Spermatophyta</taxon>
        <taxon>Magnoliopsida</taxon>
        <taxon>eudicotyledons</taxon>
        <taxon>Gunneridae</taxon>
        <taxon>Pentapetalae</taxon>
        <taxon>Caryophyllales</taxon>
        <taxon>Nepenthaceae</taxon>
        <taxon>Nepenthes</taxon>
    </lineage>
</organism>
<accession>A0AAD3TC02</accession>
<protein>
    <submittedName>
        <fullName evidence="1">Uncharacterized protein</fullName>
    </submittedName>
</protein>
<keyword evidence="2" id="KW-1185">Reference proteome</keyword>
<gene>
    <name evidence="1" type="ORF">Nepgr_028312</name>
</gene>
<dbReference type="EMBL" id="BSYO01000031">
    <property type="protein sequence ID" value="GMH26469.1"/>
    <property type="molecule type" value="Genomic_DNA"/>
</dbReference>
<dbReference type="Proteomes" id="UP001279734">
    <property type="component" value="Unassembled WGS sequence"/>
</dbReference>
<proteinExistence type="predicted"/>
<name>A0AAD3TC02_NEPGR</name>
<dbReference type="AlphaFoldDB" id="A0AAD3TC02"/>
<sequence length="84" mass="9380">MILGLIYEGCVPLRGAREYCNAEGSTSAEGWGVNLAFEGQADVRRVRPDAFEGLLFCGIWVVNQLAWKMLRKADFSVGIWLLML</sequence>
<reference evidence="1" key="1">
    <citation type="submission" date="2023-05" db="EMBL/GenBank/DDBJ databases">
        <title>Nepenthes gracilis genome sequencing.</title>
        <authorList>
            <person name="Fukushima K."/>
        </authorList>
    </citation>
    <scope>NUCLEOTIDE SEQUENCE</scope>
    <source>
        <strain evidence="1">SING2019-196</strain>
    </source>
</reference>
<evidence type="ECO:0000313" key="1">
    <source>
        <dbReference type="EMBL" id="GMH26469.1"/>
    </source>
</evidence>
<evidence type="ECO:0000313" key="2">
    <source>
        <dbReference type="Proteomes" id="UP001279734"/>
    </source>
</evidence>
<comment type="caution">
    <text evidence="1">The sequence shown here is derived from an EMBL/GenBank/DDBJ whole genome shotgun (WGS) entry which is preliminary data.</text>
</comment>